<dbReference type="InterPro" id="IPR001339">
    <property type="entry name" value="mRNA_cap_enzyme_adenylation"/>
</dbReference>
<sequence length="2149" mass="233168">MSMTPRSTTSQMPFEFGMPIDPGFHKVLQSRIRTLLHSKAEGLDPFYANTEASNGRSPPNNVKVNELQDSPELGARNNRHQHKVSTETTCNEQVDAWHHDIQHSEEFPGSYPVDFEPSHMQQLASEEYFVTEKFASVRCMLLSTNTPKGPACFLIDRHNEISFVPHLLLPLRDNPTKNETLLDGEMVTEHDGHKTTLRFLVFDLMILNGVDITQRSYSSRLGMLDQDILGVHASKPSDVKAKEPFTIERKTMQRSYGLNIILSASRKQKQGAEGLIFVPVKQPYISGASPKLLKWKSHTTAQFQIKVTLSKERKPLYCIHVKQGPSIKFYDYVTPDSVQAAEWHTTSPDGKIAEFWWDAQWQTQMFEKGYGLETRTGGWRFNRIREDKKDVDEESTVLALVKSLETLVTKEQLEASIDHIRKQWKAREAGAPSNGHPDSQAPLLTPAISSHYLQSPSVASHSSSQGYFSRKDRERKASMDEHGSLSSLPTSISGTFSHPLPPKPPPYQPRQSSVDQSQPCSPNPPGAGAKNSDQEQQTASPSPAPSAPVQSAQNSDGRSTPPTSQPATATGTATASAASTATATATTPSIATTASSPTTTSTTTTATTALTTPSATTAPTVATTPAAAISPATAATPTTTVFSTASATVTTSPTNLARNPLKLSQVQAHLQPIKSWMTVAPVPRAPLGEKTAKLGSERRDSRDSSSLDTPHRQGLSPRKSSVVSTEGAKDAASATANASATSQESKGSTSINTAASNTSASSAQDRPPQTPQTPTSAQTPTIAGTSRSGGTPSLSAPVSFAHPNIALPNIAVAVPNTALTNIALPNIALPSTLHQDTDENTVQDTETETKSATQASDTAGVAPPMTSPTVKPIRNPSVSDVNSSRPSPVLGKRTVASSSSAGDRPDDSLAQRRKLSDAMQPSPKSEAVMAGLGSLNLASTLSPKSNNTSSFHLDGAERGSPLLSPLGSPGIGAKPNDHQQPWSRSQQTSGSRALKASNLAHEVPPCRSQGPVDPDDVAMAEVKDEANEPASRPLRGSNVAGLKEDVEMEDIAPKIEKGHVTETSRGGPPPQRGPTANDSMMETVVKAESTTASVGAPTPSLYPPPTPAFVMAAQGTYNISEDQEKARAMAMARAAASSKIDRQRELQTSKDERLLDDIEKFKESSKTKKEKSTKQRTQEVIEPPAQDRRAQPVRQINQQQGRQPNPDSPALRGQSQLGQRVGSSPQEQQQRLAYATRQSRSGSRVDSAQTPPVNVKSQHRPEQQQPVPIEQIDPTGGQVSKDHVHRDQFPGGGARPDSREQMDMLHPEDAPRHHRRINSMDNRFQQSRPASPSRFDPGILQQQGMPDGRYDQPHSKRLDLGQHGDPKHRRSHSDAGTFYKPIVTAIVTPQAIGRQQQGPLPTEVAPSPQAPPLGQPGVEYRQNGQFSQGQQRPSPTGARPEMDDSWMKHSNNSSNGSSSVKEAPPVKESKARLQFILNDDPTSPEGDHHNDDPMEVPRSPEAPDWGRNNPTAAESAQRAHAHHGAYLDQPHMANDYPMRDQQEAQMALRVPPSMMAANPTRRQPSKKQKLSQDMTGQDPAFNGTPEEYEYHLRQSQQHPQARPPPHISQQRPPFPGDRWPQQGPTQQHPPPQPMAMQGQPQPSAGPPPTGGRRVGGEVPVVVHQQPSHHFSGPDMSQHGPSMGRPPHPDQYGAPGHGGIMEGLRPKPERLSHSRHSSVSKAGPGQGSEQVQPPGPAHPNARTKAGLPHGSSPVVEQYPRGYPQPPPGAVPGQPRPAPPSQHQPPYQPSPQQQPQTNPSMASRKKAAAEQQSGPYGPPPPGGGPGGYEQRQNTPQTAHPHHQQQQQQQQAMQHHHQQQQQQQLHQQQLQHQHLQHSHASRHQEQENVHEEPAPGLYKQSQGGSQFRASQQDLASSHPGQGYYEQDPQYGSSRSAGFGSQSLHPSSAQERHSASHGSPYHPSAGPHDPSYRPYPGGGSIRASVGAEHLQSEEHMRPASVGRGPMSHLTPEHGSQQAMPAQHAPPSHSPHTQHPSQRLHPSHPQYGAHHQQQQQQHQQQHQQQQQQQQQAQQNEYRHGPPQFYHSQQGAPHQQPPSQKMMHDQEHHHGMYPPHHSGGSKASSPRQGQPGGHPADHDPNYRSQAPHGQGGPNW</sequence>
<feature type="compositionally biased region" description="Basic and acidic residues" evidence="11">
    <location>
        <begin position="690"/>
        <end position="711"/>
    </location>
</feature>
<feature type="region of interest" description="Disordered" evidence="11">
    <location>
        <begin position="939"/>
        <end position="1083"/>
    </location>
</feature>
<dbReference type="PANTHER" id="PTHR10367:SF17">
    <property type="entry name" value="MRNA-CAPPING ENZYME"/>
    <property type="match status" value="1"/>
</dbReference>
<dbReference type="GO" id="GO:0005525">
    <property type="term" value="F:GTP binding"/>
    <property type="evidence" value="ECO:0007669"/>
    <property type="project" value="UniProtKB-KW"/>
</dbReference>
<feature type="compositionally biased region" description="Low complexity" evidence="11">
    <location>
        <begin position="455"/>
        <end position="464"/>
    </location>
</feature>
<feature type="compositionally biased region" description="Basic and acidic residues" evidence="11">
    <location>
        <begin position="903"/>
        <end position="916"/>
    </location>
</feature>
<evidence type="ECO:0000256" key="9">
    <source>
        <dbReference type="ARBA" id="ARBA00023242"/>
    </source>
</evidence>
<feature type="compositionally biased region" description="Low complexity" evidence="11">
    <location>
        <begin position="1450"/>
        <end position="1459"/>
    </location>
</feature>
<evidence type="ECO:0000259" key="13">
    <source>
        <dbReference type="Pfam" id="PF03919"/>
    </source>
</evidence>
<feature type="compositionally biased region" description="Polar residues" evidence="11">
    <location>
        <begin position="782"/>
        <end position="795"/>
    </location>
</feature>
<feature type="compositionally biased region" description="Polar residues" evidence="11">
    <location>
        <begin position="876"/>
        <end position="886"/>
    </location>
</feature>
<evidence type="ECO:0000313" key="15">
    <source>
        <dbReference type="Proteomes" id="UP000723463"/>
    </source>
</evidence>
<feature type="compositionally biased region" description="Polar residues" evidence="11">
    <location>
        <begin position="1319"/>
        <end position="1330"/>
    </location>
</feature>
<keyword evidence="9" id="KW-0539">Nucleus</keyword>
<dbReference type="Pfam" id="PF03919">
    <property type="entry name" value="mRNA_cap_C"/>
    <property type="match status" value="1"/>
</dbReference>
<comment type="caution">
    <text evidence="14">The sequence shown here is derived from an EMBL/GenBank/DDBJ whole genome shotgun (WGS) entry which is preliminary data.</text>
</comment>
<dbReference type="EC" id="2.7.7.50" evidence="2"/>
<feature type="compositionally biased region" description="Polar residues" evidence="11">
    <location>
        <begin position="1896"/>
        <end position="1916"/>
    </location>
</feature>
<evidence type="ECO:0000256" key="3">
    <source>
        <dbReference type="ARBA" id="ARBA00022664"/>
    </source>
</evidence>
<evidence type="ECO:0000256" key="7">
    <source>
        <dbReference type="ARBA" id="ARBA00023042"/>
    </source>
</evidence>
<evidence type="ECO:0000256" key="8">
    <source>
        <dbReference type="ARBA" id="ARBA00023134"/>
    </source>
</evidence>
<evidence type="ECO:0000259" key="12">
    <source>
        <dbReference type="Pfam" id="PF01331"/>
    </source>
</evidence>
<feature type="compositionally biased region" description="Polar residues" evidence="11">
    <location>
        <begin position="1926"/>
        <end position="1945"/>
    </location>
</feature>
<proteinExistence type="predicted"/>
<feature type="compositionally biased region" description="Polar residues" evidence="11">
    <location>
        <begin position="2080"/>
        <end position="2093"/>
    </location>
</feature>
<feature type="domain" description="mRNA capping enzyme adenylation" evidence="12">
    <location>
        <begin position="112"/>
        <end position="296"/>
    </location>
</feature>
<feature type="compositionally biased region" description="Low complexity" evidence="11">
    <location>
        <begin position="1788"/>
        <end position="1798"/>
    </location>
</feature>
<feature type="compositionally biased region" description="Low complexity" evidence="11">
    <location>
        <begin position="772"/>
        <end position="781"/>
    </location>
</feature>
<dbReference type="GO" id="GO:0005524">
    <property type="term" value="F:ATP binding"/>
    <property type="evidence" value="ECO:0007669"/>
    <property type="project" value="InterPro"/>
</dbReference>
<keyword evidence="5" id="KW-0548">Nucleotidyltransferase</keyword>
<feature type="compositionally biased region" description="Basic and acidic residues" evidence="11">
    <location>
        <begin position="1348"/>
        <end position="1365"/>
    </location>
</feature>
<evidence type="ECO:0000313" key="14">
    <source>
        <dbReference type="EMBL" id="KAF9548388.1"/>
    </source>
</evidence>
<feature type="compositionally biased region" description="Polar residues" evidence="11">
    <location>
        <begin position="50"/>
        <end position="63"/>
    </location>
</feature>
<feature type="compositionally biased region" description="Basic and acidic residues" evidence="11">
    <location>
        <begin position="1051"/>
        <end position="1062"/>
    </location>
</feature>
<keyword evidence="7" id="KW-0506">mRNA capping</keyword>
<feature type="region of interest" description="Disordered" evidence="11">
    <location>
        <begin position="455"/>
        <end position="618"/>
    </location>
</feature>
<protein>
    <recommendedName>
        <fullName evidence="2">mRNA guanylyltransferase</fullName>
        <ecNumber evidence="2">2.7.7.50</ecNumber>
    </recommendedName>
</protein>
<feature type="compositionally biased region" description="Polar residues" evidence="11">
    <location>
        <begin position="510"/>
        <end position="520"/>
    </location>
</feature>
<feature type="compositionally biased region" description="Low complexity" evidence="11">
    <location>
        <begin position="1656"/>
        <end position="1669"/>
    </location>
</feature>
<keyword evidence="8" id="KW-0342">GTP-binding</keyword>
<evidence type="ECO:0000256" key="2">
    <source>
        <dbReference type="ARBA" id="ARBA00012475"/>
    </source>
</evidence>
<feature type="compositionally biased region" description="Low complexity" evidence="11">
    <location>
        <begin position="2011"/>
        <end position="2032"/>
    </location>
</feature>
<feature type="region of interest" description="Disordered" evidence="11">
    <location>
        <begin position="47"/>
        <end position="85"/>
    </location>
</feature>
<dbReference type="Gene3D" id="3.30.470.30">
    <property type="entry name" value="DNA ligase/mRNA capping enzyme"/>
    <property type="match status" value="1"/>
</dbReference>
<feature type="compositionally biased region" description="Basic and acidic residues" evidence="11">
    <location>
        <begin position="469"/>
        <end position="483"/>
    </location>
</feature>
<feature type="compositionally biased region" description="Polar residues" evidence="11">
    <location>
        <begin position="1422"/>
        <end position="1434"/>
    </location>
</feature>
<feature type="compositionally biased region" description="Polar residues" evidence="11">
    <location>
        <begin position="484"/>
        <end position="496"/>
    </location>
</feature>
<feature type="compositionally biased region" description="Polar residues" evidence="11">
    <location>
        <begin position="978"/>
        <end position="991"/>
    </location>
</feature>
<feature type="compositionally biased region" description="Low complexity" evidence="11">
    <location>
        <begin position="959"/>
        <end position="968"/>
    </location>
</feature>
<evidence type="ECO:0000256" key="1">
    <source>
        <dbReference type="ARBA" id="ARBA00004123"/>
    </source>
</evidence>
<dbReference type="GO" id="GO:0005634">
    <property type="term" value="C:nucleus"/>
    <property type="evidence" value="ECO:0007669"/>
    <property type="project" value="UniProtKB-SubCell"/>
</dbReference>
<comment type="catalytic activity">
    <reaction evidence="10">
        <text>a 5'-end diphospho-ribonucleoside in mRNA + GTP + H(+) = a 5'-end (5'-triphosphoguanosine)-ribonucleoside in mRNA + diphosphate</text>
        <dbReference type="Rhea" id="RHEA:67012"/>
        <dbReference type="Rhea" id="RHEA-COMP:17165"/>
        <dbReference type="Rhea" id="RHEA-COMP:17166"/>
        <dbReference type="ChEBI" id="CHEBI:15378"/>
        <dbReference type="ChEBI" id="CHEBI:33019"/>
        <dbReference type="ChEBI" id="CHEBI:37565"/>
        <dbReference type="ChEBI" id="CHEBI:167616"/>
        <dbReference type="ChEBI" id="CHEBI:167617"/>
        <dbReference type="EC" id="2.7.7.50"/>
    </reaction>
    <physiologicalReaction direction="left-to-right" evidence="10">
        <dbReference type="Rhea" id="RHEA:67013"/>
    </physiologicalReaction>
</comment>
<feature type="compositionally biased region" description="Polar residues" evidence="11">
    <location>
        <begin position="840"/>
        <end position="857"/>
    </location>
</feature>
<dbReference type="SUPFAM" id="SSF50249">
    <property type="entry name" value="Nucleic acid-binding proteins"/>
    <property type="match status" value="1"/>
</dbReference>
<keyword evidence="15" id="KW-1185">Reference proteome</keyword>
<dbReference type="EMBL" id="JAAAXW010000030">
    <property type="protein sequence ID" value="KAF9548388.1"/>
    <property type="molecule type" value="Genomic_DNA"/>
</dbReference>
<gene>
    <name evidence="14" type="primary">CEG1_2</name>
    <name evidence="14" type="ORF">EC957_006604</name>
</gene>
<dbReference type="PANTHER" id="PTHR10367">
    <property type="entry name" value="MRNA-CAPPING ENZYME"/>
    <property type="match status" value="1"/>
</dbReference>
<name>A0A9P6K6B8_9FUNG</name>
<evidence type="ECO:0000256" key="10">
    <source>
        <dbReference type="ARBA" id="ARBA00044624"/>
    </source>
</evidence>
<evidence type="ECO:0000256" key="4">
    <source>
        <dbReference type="ARBA" id="ARBA00022679"/>
    </source>
</evidence>
<dbReference type="GO" id="GO:0006370">
    <property type="term" value="P:7-methylguanosine mRNA capping"/>
    <property type="evidence" value="ECO:0007669"/>
    <property type="project" value="UniProtKB-KW"/>
</dbReference>
<feature type="compositionally biased region" description="Polar residues" evidence="11">
    <location>
        <begin position="1213"/>
        <end position="1256"/>
    </location>
</feature>
<accession>A0A9P6K6B8</accession>
<feature type="compositionally biased region" description="Low complexity" evidence="11">
    <location>
        <begin position="731"/>
        <end position="763"/>
    </location>
</feature>
<dbReference type="InterPro" id="IPR013846">
    <property type="entry name" value="mRNA_cap_enzyme_C"/>
</dbReference>
<organism evidence="14 15">
    <name type="scientific">Mortierella hygrophila</name>
    <dbReference type="NCBI Taxonomy" id="979708"/>
    <lineage>
        <taxon>Eukaryota</taxon>
        <taxon>Fungi</taxon>
        <taxon>Fungi incertae sedis</taxon>
        <taxon>Mucoromycota</taxon>
        <taxon>Mortierellomycotina</taxon>
        <taxon>Mortierellomycetes</taxon>
        <taxon>Mortierellales</taxon>
        <taxon>Mortierellaceae</taxon>
        <taxon>Mortierella</taxon>
    </lineage>
</organism>
<dbReference type="Pfam" id="PF01331">
    <property type="entry name" value="mRNA_cap_enzyme"/>
    <property type="match status" value="1"/>
</dbReference>
<feature type="compositionally biased region" description="Pro residues" evidence="11">
    <location>
        <begin position="1761"/>
        <end position="1787"/>
    </location>
</feature>
<dbReference type="SUPFAM" id="SSF56091">
    <property type="entry name" value="DNA ligase/mRNA capping enzyme, catalytic domain"/>
    <property type="match status" value="1"/>
</dbReference>
<comment type="subcellular location">
    <subcellularLocation>
        <location evidence="1">Nucleus</location>
    </subcellularLocation>
</comment>
<dbReference type="GO" id="GO:0004484">
    <property type="term" value="F:mRNA guanylyltransferase activity"/>
    <property type="evidence" value="ECO:0007669"/>
    <property type="project" value="UniProtKB-EC"/>
</dbReference>
<evidence type="ECO:0000256" key="5">
    <source>
        <dbReference type="ARBA" id="ARBA00022695"/>
    </source>
</evidence>
<feature type="region of interest" description="Disordered" evidence="11">
    <location>
        <begin position="834"/>
        <end position="927"/>
    </location>
</feature>
<reference evidence="14" key="1">
    <citation type="journal article" date="2020" name="Fungal Divers.">
        <title>Resolving the Mortierellaceae phylogeny through synthesis of multi-gene phylogenetics and phylogenomics.</title>
        <authorList>
            <person name="Vandepol N."/>
            <person name="Liber J."/>
            <person name="Desiro A."/>
            <person name="Na H."/>
            <person name="Kennedy M."/>
            <person name="Barry K."/>
            <person name="Grigoriev I.V."/>
            <person name="Miller A.N."/>
            <person name="O'Donnell K."/>
            <person name="Stajich J.E."/>
            <person name="Bonito G."/>
        </authorList>
    </citation>
    <scope>NUCLEOTIDE SEQUENCE</scope>
    <source>
        <strain evidence="14">NRRL 2591</strain>
    </source>
</reference>
<feature type="compositionally biased region" description="Polar residues" evidence="11">
    <location>
        <begin position="1194"/>
        <end position="1205"/>
    </location>
</feature>
<feature type="compositionally biased region" description="Low complexity" evidence="11">
    <location>
        <begin position="2044"/>
        <end position="2069"/>
    </location>
</feature>
<dbReference type="CDD" id="cd07895">
    <property type="entry name" value="Adenylation_mRNA_capping"/>
    <property type="match status" value="1"/>
</dbReference>
<feature type="region of interest" description="Disordered" evidence="11">
    <location>
        <begin position="687"/>
        <end position="795"/>
    </location>
</feature>
<feature type="compositionally biased region" description="Pro residues" evidence="11">
    <location>
        <begin position="499"/>
        <end position="508"/>
    </location>
</feature>
<dbReference type="InterPro" id="IPR051029">
    <property type="entry name" value="mRNA_Capping_Enz/RNA_Phosphat"/>
</dbReference>
<dbReference type="Gene3D" id="2.40.50.140">
    <property type="entry name" value="Nucleic acid-binding proteins"/>
    <property type="match status" value="1"/>
</dbReference>
<evidence type="ECO:0000256" key="6">
    <source>
        <dbReference type="ARBA" id="ARBA00022741"/>
    </source>
</evidence>
<feature type="compositionally biased region" description="Low complexity" evidence="11">
    <location>
        <begin position="536"/>
        <end position="618"/>
    </location>
</feature>
<feature type="domain" description="mRNA capping enzyme C-terminal" evidence="13">
    <location>
        <begin position="315"/>
        <end position="413"/>
    </location>
</feature>
<evidence type="ECO:0000256" key="11">
    <source>
        <dbReference type="SAM" id="MobiDB-lite"/>
    </source>
</evidence>
<keyword evidence="3" id="KW-0507">mRNA processing</keyword>
<dbReference type="Proteomes" id="UP000723463">
    <property type="component" value="Unassembled WGS sequence"/>
</dbReference>
<keyword evidence="6" id="KW-0547">Nucleotide-binding</keyword>
<feature type="compositionally biased region" description="Basic and acidic residues" evidence="11">
    <location>
        <begin position="1296"/>
        <end position="1311"/>
    </location>
</feature>
<feature type="compositionally biased region" description="Low complexity" evidence="11">
    <location>
        <begin position="1263"/>
        <end position="1274"/>
    </location>
</feature>
<dbReference type="InterPro" id="IPR012340">
    <property type="entry name" value="NA-bd_OB-fold"/>
</dbReference>
<feature type="compositionally biased region" description="Basic and acidic residues" evidence="11">
    <location>
        <begin position="1879"/>
        <end position="1890"/>
    </location>
</feature>
<feature type="compositionally biased region" description="Basic and acidic residues" evidence="11">
    <location>
        <begin position="1139"/>
        <end position="1190"/>
    </location>
</feature>
<feature type="region of interest" description="Disordered" evidence="11">
    <location>
        <begin position="1123"/>
        <end position="2149"/>
    </location>
</feature>
<keyword evidence="4" id="KW-0808">Transferase</keyword>
<feature type="compositionally biased region" description="Low complexity" evidence="11">
    <location>
        <begin position="1841"/>
        <end position="1870"/>
    </location>
</feature>
<feature type="compositionally biased region" description="Polar residues" evidence="11">
    <location>
        <begin position="939"/>
        <end position="951"/>
    </location>
</feature>